<dbReference type="RefSeq" id="WP_145075467.1">
    <property type="nucleotide sequence ID" value="NZ_CP036425.1"/>
</dbReference>
<protein>
    <recommendedName>
        <fullName evidence="7">DNA 3'-5' helicase</fullName>
        <ecNumber evidence="7">5.6.2.4</ecNumber>
    </recommendedName>
    <alternativeName>
        <fullName evidence="8">DNA 3'-5' helicase II</fullName>
    </alternativeName>
</protein>
<evidence type="ECO:0000256" key="8">
    <source>
        <dbReference type="ARBA" id="ARBA00034923"/>
    </source>
</evidence>
<dbReference type="PANTHER" id="PTHR11070">
    <property type="entry name" value="UVRD / RECB / PCRA DNA HELICASE FAMILY MEMBER"/>
    <property type="match status" value="1"/>
</dbReference>
<dbReference type="InterPro" id="IPR014016">
    <property type="entry name" value="UvrD-like_ATP-bd"/>
</dbReference>
<dbReference type="InterPro" id="IPR027417">
    <property type="entry name" value="P-loop_NTPase"/>
</dbReference>
<name>A0A517YS18_9BACT</name>
<evidence type="ECO:0000256" key="3">
    <source>
        <dbReference type="ARBA" id="ARBA00022806"/>
    </source>
</evidence>
<dbReference type="InterPro" id="IPR000212">
    <property type="entry name" value="DNA_helicase_UvrD/REP"/>
</dbReference>
<dbReference type="Gene3D" id="3.40.50.300">
    <property type="entry name" value="P-loop containing nucleotide triphosphate hydrolases"/>
    <property type="match status" value="2"/>
</dbReference>
<evidence type="ECO:0000259" key="11">
    <source>
        <dbReference type="PROSITE" id="PS51198"/>
    </source>
</evidence>
<dbReference type="Proteomes" id="UP000317369">
    <property type="component" value="Chromosome"/>
</dbReference>
<reference evidence="12 13" key="1">
    <citation type="submission" date="2019-02" db="EMBL/GenBank/DDBJ databases">
        <title>Deep-cultivation of Planctomycetes and their phenomic and genomic characterization uncovers novel biology.</title>
        <authorList>
            <person name="Wiegand S."/>
            <person name="Jogler M."/>
            <person name="Boedeker C."/>
            <person name="Pinto D."/>
            <person name="Vollmers J."/>
            <person name="Rivas-Marin E."/>
            <person name="Kohn T."/>
            <person name="Peeters S.H."/>
            <person name="Heuer A."/>
            <person name="Rast P."/>
            <person name="Oberbeckmann S."/>
            <person name="Bunk B."/>
            <person name="Jeske O."/>
            <person name="Meyerdierks A."/>
            <person name="Storesund J.E."/>
            <person name="Kallscheuer N."/>
            <person name="Luecker S."/>
            <person name="Lage O.M."/>
            <person name="Pohl T."/>
            <person name="Merkel B.J."/>
            <person name="Hornburger P."/>
            <person name="Mueller R.-W."/>
            <person name="Bruemmer F."/>
            <person name="Labrenz M."/>
            <person name="Spormann A.M."/>
            <person name="Op den Camp H."/>
            <person name="Overmann J."/>
            <person name="Amann R."/>
            <person name="Jetten M.S.M."/>
            <person name="Mascher T."/>
            <person name="Medema M.H."/>
            <person name="Devos D.P."/>
            <person name="Kaster A.-K."/>
            <person name="Ovreas L."/>
            <person name="Rohde M."/>
            <person name="Galperin M.Y."/>
            <person name="Jogler C."/>
        </authorList>
    </citation>
    <scope>NUCLEOTIDE SEQUENCE [LARGE SCALE GENOMIC DNA]</scope>
    <source>
        <strain evidence="12 13">KS4</strain>
    </source>
</reference>
<organism evidence="12 13">
    <name type="scientific">Poriferisphaera corsica</name>
    <dbReference type="NCBI Taxonomy" id="2528020"/>
    <lineage>
        <taxon>Bacteria</taxon>
        <taxon>Pseudomonadati</taxon>
        <taxon>Planctomycetota</taxon>
        <taxon>Phycisphaerae</taxon>
        <taxon>Phycisphaerales</taxon>
        <taxon>Phycisphaeraceae</taxon>
        <taxon>Poriferisphaera</taxon>
    </lineage>
</organism>
<accession>A0A517YS18</accession>
<dbReference type="OrthoDB" id="9810135at2"/>
<evidence type="ECO:0000256" key="7">
    <source>
        <dbReference type="ARBA" id="ARBA00034808"/>
    </source>
</evidence>
<dbReference type="InterPro" id="IPR014017">
    <property type="entry name" value="DNA_helicase_UvrD-like_C"/>
</dbReference>
<dbReference type="GO" id="GO:0003677">
    <property type="term" value="F:DNA binding"/>
    <property type="evidence" value="ECO:0007669"/>
    <property type="project" value="InterPro"/>
</dbReference>
<evidence type="ECO:0000256" key="1">
    <source>
        <dbReference type="ARBA" id="ARBA00022741"/>
    </source>
</evidence>
<keyword evidence="3 10" id="KW-0347">Helicase</keyword>
<keyword evidence="1 10" id="KW-0547">Nucleotide-binding</keyword>
<dbReference type="GO" id="GO:0005524">
    <property type="term" value="F:ATP binding"/>
    <property type="evidence" value="ECO:0007669"/>
    <property type="project" value="UniProtKB-UniRule"/>
</dbReference>
<evidence type="ECO:0000256" key="6">
    <source>
        <dbReference type="ARBA" id="ARBA00034617"/>
    </source>
</evidence>
<dbReference type="GO" id="GO:0043138">
    <property type="term" value="F:3'-5' DNA helicase activity"/>
    <property type="evidence" value="ECO:0007669"/>
    <property type="project" value="UniProtKB-EC"/>
</dbReference>
<keyword evidence="4 10" id="KW-0067">ATP-binding</keyword>
<evidence type="ECO:0000256" key="4">
    <source>
        <dbReference type="ARBA" id="ARBA00022840"/>
    </source>
</evidence>
<sequence length="651" mass="74736">MDITCEQRAIIQQAETSRAMIFAGPGTGKTEIVARRLNHLLKDCSLKPSQILVLSFSRAAVKALVKRIQLLGSTDSDIIEDLRYLSVRTFDSWSFRILRFLGKDPNDLLRNGFDKNIYELVQVMSDSGADLLSSQCAKQFKNIRHIIVDEAQDLSGIRAELVKELLKMLVSKSKPESCGFTLLADPNQSIYEWAYRESNENGLTSTDLFKWAKSYYQDLLKIFKLKKNHRSSSKIAKFVQEISDCIDECETNNVSPLPLLDDMFADYMDVDDGNILHQLPDSNGASTAILCRSNSQIINTAIKLRDNQEINGFTFNVGTPPKNLPIWIAALLHPLESDVLTQRQFFRIVECYAKQLLGGEIDKHATWQKLLRFSRLNEEGRSISIKRLAERINWPDSLPDDENFDHSPVVVSTVHQVKGLEFDNVTLLNFANNTANKFQNSSELEESRIQFVALSRARFSVTHFNDDNLETNDFYKHNFQRRTRSRWYRRLHYKKSHHHILEIGQEVDVYKESFVDTQVLGNADNVKKLQQFLLHNHEKIIGCNIELVRTKLPDTENCFVYNIVLQGDSEFGGKVVGQTTEQLTKDILRLKNSRQTLPYKIYDLKVNAISTFASTHILDSHIPKPWQQSHLWLGVQIHGFGSFSTFWSKRK</sequence>
<keyword evidence="5" id="KW-0413">Isomerase</keyword>
<feature type="binding site" evidence="10">
    <location>
        <begin position="23"/>
        <end position="30"/>
    </location>
    <ligand>
        <name>ATP</name>
        <dbReference type="ChEBI" id="CHEBI:30616"/>
    </ligand>
</feature>
<evidence type="ECO:0000256" key="5">
    <source>
        <dbReference type="ARBA" id="ARBA00023235"/>
    </source>
</evidence>
<comment type="catalytic activity">
    <reaction evidence="9">
        <text>ATP + H2O = ADP + phosphate + H(+)</text>
        <dbReference type="Rhea" id="RHEA:13065"/>
        <dbReference type="ChEBI" id="CHEBI:15377"/>
        <dbReference type="ChEBI" id="CHEBI:15378"/>
        <dbReference type="ChEBI" id="CHEBI:30616"/>
        <dbReference type="ChEBI" id="CHEBI:43474"/>
        <dbReference type="ChEBI" id="CHEBI:456216"/>
        <dbReference type="EC" id="5.6.2.4"/>
    </reaction>
</comment>
<dbReference type="PROSITE" id="PS51198">
    <property type="entry name" value="UVRD_HELICASE_ATP_BIND"/>
    <property type="match status" value="1"/>
</dbReference>
<keyword evidence="13" id="KW-1185">Reference proteome</keyword>
<dbReference type="EC" id="5.6.2.4" evidence="7"/>
<dbReference type="EMBL" id="CP036425">
    <property type="protein sequence ID" value="QDU33019.1"/>
    <property type="molecule type" value="Genomic_DNA"/>
</dbReference>
<keyword evidence="2 10" id="KW-0378">Hydrolase</keyword>
<gene>
    <name evidence="12" type="ORF">KS4_10590</name>
</gene>
<dbReference type="PANTHER" id="PTHR11070:SF2">
    <property type="entry name" value="ATP-DEPENDENT DNA HELICASE SRS2"/>
    <property type="match status" value="1"/>
</dbReference>
<evidence type="ECO:0000313" key="13">
    <source>
        <dbReference type="Proteomes" id="UP000317369"/>
    </source>
</evidence>
<proteinExistence type="predicted"/>
<evidence type="ECO:0000313" key="12">
    <source>
        <dbReference type="EMBL" id="QDU33019.1"/>
    </source>
</evidence>
<dbReference type="AlphaFoldDB" id="A0A517YS18"/>
<comment type="catalytic activity">
    <reaction evidence="6">
        <text>Couples ATP hydrolysis with the unwinding of duplex DNA by translocating in the 3'-5' direction.</text>
        <dbReference type="EC" id="5.6.2.4"/>
    </reaction>
</comment>
<dbReference type="KEGG" id="pcor:KS4_10590"/>
<evidence type="ECO:0000256" key="9">
    <source>
        <dbReference type="ARBA" id="ARBA00048988"/>
    </source>
</evidence>
<dbReference type="GO" id="GO:0016887">
    <property type="term" value="F:ATP hydrolysis activity"/>
    <property type="evidence" value="ECO:0007669"/>
    <property type="project" value="RHEA"/>
</dbReference>
<dbReference type="SUPFAM" id="SSF52540">
    <property type="entry name" value="P-loop containing nucleoside triphosphate hydrolases"/>
    <property type="match status" value="1"/>
</dbReference>
<evidence type="ECO:0000256" key="2">
    <source>
        <dbReference type="ARBA" id="ARBA00022801"/>
    </source>
</evidence>
<evidence type="ECO:0000256" key="10">
    <source>
        <dbReference type="PROSITE-ProRule" id="PRU00560"/>
    </source>
</evidence>
<dbReference type="GO" id="GO:0000725">
    <property type="term" value="P:recombinational repair"/>
    <property type="evidence" value="ECO:0007669"/>
    <property type="project" value="TreeGrafter"/>
</dbReference>
<dbReference type="Pfam" id="PF13361">
    <property type="entry name" value="UvrD_C"/>
    <property type="match status" value="1"/>
</dbReference>
<dbReference type="Pfam" id="PF00580">
    <property type="entry name" value="UvrD-helicase"/>
    <property type="match status" value="2"/>
</dbReference>
<feature type="domain" description="UvrD-like helicase ATP-binding" evidence="11">
    <location>
        <begin position="2"/>
        <end position="383"/>
    </location>
</feature>